<dbReference type="RefSeq" id="WP_145896390.1">
    <property type="nucleotide sequence ID" value="NZ_VOBQ01000024.1"/>
</dbReference>
<dbReference type="InterPro" id="IPR050428">
    <property type="entry name" value="TCS_sensor_his_kinase"/>
</dbReference>
<reference evidence="9 10" key="1">
    <citation type="submission" date="2019-07" db="EMBL/GenBank/DDBJ databases">
        <title>Caenimonas sedimenti sp. nov., isolated from activated sludge.</title>
        <authorList>
            <person name="Xu J."/>
        </authorList>
    </citation>
    <scope>NUCLEOTIDE SEQUENCE [LARGE SCALE GENOMIC DNA]</scope>
    <source>
        <strain evidence="9 10">HX-9-20</strain>
    </source>
</reference>
<dbReference type="InterPro" id="IPR003660">
    <property type="entry name" value="HAMP_dom"/>
</dbReference>
<evidence type="ECO:0000256" key="1">
    <source>
        <dbReference type="ARBA" id="ARBA00000085"/>
    </source>
</evidence>
<dbReference type="GO" id="GO:0004673">
    <property type="term" value="F:protein histidine kinase activity"/>
    <property type="evidence" value="ECO:0007669"/>
    <property type="project" value="UniProtKB-EC"/>
</dbReference>
<evidence type="ECO:0000313" key="10">
    <source>
        <dbReference type="Proteomes" id="UP000318199"/>
    </source>
</evidence>
<keyword evidence="6" id="KW-0902">Two-component regulatory system</keyword>
<keyword evidence="4" id="KW-0808">Transferase</keyword>
<dbReference type="PROSITE" id="PS50885">
    <property type="entry name" value="HAMP"/>
    <property type="match status" value="1"/>
</dbReference>
<evidence type="ECO:0000313" key="9">
    <source>
        <dbReference type="EMBL" id="TWO66957.1"/>
    </source>
</evidence>
<dbReference type="GO" id="GO:0016020">
    <property type="term" value="C:membrane"/>
    <property type="evidence" value="ECO:0007669"/>
    <property type="project" value="InterPro"/>
</dbReference>
<feature type="domain" description="HAMP" evidence="8">
    <location>
        <begin position="233"/>
        <end position="286"/>
    </location>
</feature>
<name>A0A562ZGM4_9BURK</name>
<proteinExistence type="predicted"/>
<organism evidence="9 10">
    <name type="scientific">Caenimonas sedimenti</name>
    <dbReference type="NCBI Taxonomy" id="2596921"/>
    <lineage>
        <taxon>Bacteria</taxon>
        <taxon>Pseudomonadati</taxon>
        <taxon>Pseudomonadota</taxon>
        <taxon>Betaproteobacteria</taxon>
        <taxon>Burkholderiales</taxon>
        <taxon>Comamonadaceae</taxon>
        <taxon>Caenimonas</taxon>
    </lineage>
</organism>
<keyword evidence="7" id="KW-0472">Membrane</keyword>
<dbReference type="GO" id="GO:0000160">
    <property type="term" value="P:phosphorelay signal transduction system"/>
    <property type="evidence" value="ECO:0007669"/>
    <property type="project" value="UniProtKB-KW"/>
</dbReference>
<evidence type="ECO:0000256" key="7">
    <source>
        <dbReference type="SAM" id="Phobius"/>
    </source>
</evidence>
<keyword evidence="10" id="KW-1185">Reference proteome</keyword>
<keyword evidence="3" id="KW-0597">Phosphoprotein</keyword>
<dbReference type="OrthoDB" id="114218at2"/>
<feature type="transmembrane region" description="Helical" evidence="7">
    <location>
        <begin position="212"/>
        <end position="236"/>
    </location>
</feature>
<evidence type="ECO:0000259" key="8">
    <source>
        <dbReference type="PROSITE" id="PS50885"/>
    </source>
</evidence>
<evidence type="ECO:0000256" key="6">
    <source>
        <dbReference type="ARBA" id="ARBA00023012"/>
    </source>
</evidence>
<dbReference type="PANTHER" id="PTHR45436">
    <property type="entry name" value="SENSOR HISTIDINE KINASE YKOH"/>
    <property type="match status" value="1"/>
</dbReference>
<dbReference type="Gene3D" id="6.10.340.10">
    <property type="match status" value="1"/>
</dbReference>
<dbReference type="CDD" id="cd06225">
    <property type="entry name" value="HAMP"/>
    <property type="match status" value="1"/>
</dbReference>
<dbReference type="SUPFAM" id="SSF158472">
    <property type="entry name" value="HAMP domain-like"/>
    <property type="match status" value="1"/>
</dbReference>
<dbReference type="AlphaFoldDB" id="A0A562ZGM4"/>
<comment type="caution">
    <text evidence="9">The sequence shown here is derived from an EMBL/GenBank/DDBJ whole genome shotgun (WGS) entry which is preliminary data.</text>
</comment>
<keyword evidence="7" id="KW-1133">Transmembrane helix</keyword>
<dbReference type="EMBL" id="VOBQ01000024">
    <property type="protein sequence ID" value="TWO66957.1"/>
    <property type="molecule type" value="Genomic_DNA"/>
</dbReference>
<evidence type="ECO:0000256" key="5">
    <source>
        <dbReference type="ARBA" id="ARBA00022777"/>
    </source>
</evidence>
<gene>
    <name evidence="9" type="ORF">FN976_25825</name>
</gene>
<keyword evidence="7" id="KW-0812">Transmembrane</keyword>
<dbReference type="PANTHER" id="PTHR45436:SF5">
    <property type="entry name" value="SENSOR HISTIDINE KINASE TRCS"/>
    <property type="match status" value="1"/>
</dbReference>
<comment type="catalytic activity">
    <reaction evidence="1">
        <text>ATP + protein L-histidine = ADP + protein N-phospho-L-histidine.</text>
        <dbReference type="EC" id="2.7.13.3"/>
    </reaction>
</comment>
<evidence type="ECO:0000256" key="2">
    <source>
        <dbReference type="ARBA" id="ARBA00012438"/>
    </source>
</evidence>
<dbReference type="EC" id="2.7.13.3" evidence="2"/>
<keyword evidence="5" id="KW-0418">Kinase</keyword>
<dbReference type="Proteomes" id="UP000318199">
    <property type="component" value="Unassembled WGS sequence"/>
</dbReference>
<evidence type="ECO:0000256" key="4">
    <source>
        <dbReference type="ARBA" id="ARBA00022679"/>
    </source>
</evidence>
<protein>
    <recommendedName>
        <fullName evidence="2">histidine kinase</fullName>
        <ecNumber evidence="2">2.7.13.3</ecNumber>
    </recommendedName>
</protein>
<dbReference type="SMART" id="SM00304">
    <property type="entry name" value="HAMP"/>
    <property type="match status" value="1"/>
</dbReference>
<dbReference type="InterPro" id="IPR021796">
    <property type="entry name" value="Tll0287-like_dom"/>
</dbReference>
<dbReference type="Pfam" id="PF11845">
    <property type="entry name" value="Tll0287-like"/>
    <property type="match status" value="1"/>
</dbReference>
<accession>A0A562ZGM4</accession>
<dbReference type="Pfam" id="PF00672">
    <property type="entry name" value="HAMP"/>
    <property type="match status" value="1"/>
</dbReference>
<evidence type="ECO:0000256" key="3">
    <source>
        <dbReference type="ARBA" id="ARBA00022553"/>
    </source>
</evidence>
<sequence>MGLRLKFNLVLIVVFLAGFAAAGWVSRQLLQENARDEVIRDARLMMEAAISVRTYTVDQIRPHLIKQMDEVFLPQTVPAFAATEAISTLRKKYTEYSYKEATLNPTNPRNRTADWEADIVNTFRQYPDRKEMVGERQSSSGKSLFIAAPIKIGNPACLQCHSTPSAAPPTMLKIYGEANGFGWKHNEIVGAQVVSVPMDVPLAKADRAFTTFMASLAGVFLSVFIVLNIMLSWLIVRPIRQMSEAADKISTGDFGVPEFKDKGKDEMSVLGSSFNRMRRSLEKAMQMIGDQ</sequence>